<evidence type="ECO:0000259" key="2">
    <source>
        <dbReference type="Pfam" id="PF02371"/>
    </source>
</evidence>
<feature type="domain" description="Transposase IS116/IS110/IS902 C-terminal" evidence="2">
    <location>
        <begin position="212"/>
        <end position="288"/>
    </location>
</feature>
<name>A0A0J8GTD3_9ALTE</name>
<protein>
    <submittedName>
        <fullName evidence="3">Uncharacterized protein</fullName>
    </submittedName>
</protein>
<feature type="domain" description="Transposase IS110-like N-terminal" evidence="1">
    <location>
        <begin position="9"/>
        <end position="147"/>
    </location>
</feature>
<dbReference type="STRING" id="1513271.XM47_16820"/>
<dbReference type="Proteomes" id="UP000037600">
    <property type="component" value="Unassembled WGS sequence"/>
</dbReference>
<dbReference type="GO" id="GO:0004803">
    <property type="term" value="F:transposase activity"/>
    <property type="evidence" value="ECO:0007669"/>
    <property type="project" value="InterPro"/>
</dbReference>
<dbReference type="AlphaFoldDB" id="A0A0J8GTD3"/>
<dbReference type="InterPro" id="IPR002525">
    <property type="entry name" value="Transp_IS110-like_N"/>
</dbReference>
<evidence type="ECO:0000259" key="1">
    <source>
        <dbReference type="Pfam" id="PF01548"/>
    </source>
</evidence>
<dbReference type="PANTHER" id="PTHR33055">
    <property type="entry name" value="TRANSPOSASE FOR INSERTION SEQUENCE ELEMENT IS1111A"/>
    <property type="match status" value="1"/>
</dbReference>
<accession>A0A0J8GTD3</accession>
<keyword evidence="4" id="KW-1185">Reference proteome</keyword>
<dbReference type="Pfam" id="PF01548">
    <property type="entry name" value="DEDD_Tnp_IS110"/>
    <property type="match status" value="1"/>
</dbReference>
<evidence type="ECO:0000313" key="3">
    <source>
        <dbReference type="EMBL" id="KMT63973.1"/>
    </source>
</evidence>
<organism evidence="3 4">
    <name type="scientific">Catenovulum maritimum</name>
    <dbReference type="NCBI Taxonomy" id="1513271"/>
    <lineage>
        <taxon>Bacteria</taxon>
        <taxon>Pseudomonadati</taxon>
        <taxon>Pseudomonadota</taxon>
        <taxon>Gammaproteobacteria</taxon>
        <taxon>Alteromonadales</taxon>
        <taxon>Alteromonadaceae</taxon>
        <taxon>Catenovulum</taxon>
    </lineage>
</organism>
<dbReference type="Pfam" id="PF02371">
    <property type="entry name" value="Transposase_20"/>
    <property type="match status" value="1"/>
</dbReference>
<gene>
    <name evidence="3" type="ORF">XM47_16820</name>
</gene>
<dbReference type="InterPro" id="IPR047650">
    <property type="entry name" value="Transpos_IS110"/>
</dbReference>
<dbReference type="NCBIfam" id="NF033542">
    <property type="entry name" value="transpos_IS110"/>
    <property type="match status" value="1"/>
</dbReference>
<dbReference type="OrthoDB" id="5289737at2"/>
<dbReference type="RefSeq" id="WP_048695151.1">
    <property type="nucleotide sequence ID" value="NZ_KQ130506.1"/>
</dbReference>
<dbReference type="GO" id="GO:0003677">
    <property type="term" value="F:DNA binding"/>
    <property type="evidence" value="ECO:0007669"/>
    <property type="project" value="InterPro"/>
</dbReference>
<evidence type="ECO:0000313" key="4">
    <source>
        <dbReference type="Proteomes" id="UP000037600"/>
    </source>
</evidence>
<comment type="caution">
    <text evidence="3">The sequence shown here is derived from an EMBL/GenBank/DDBJ whole genome shotgun (WGS) entry which is preliminary data.</text>
</comment>
<dbReference type="PANTHER" id="PTHR33055:SF3">
    <property type="entry name" value="PUTATIVE TRANSPOSASE FOR IS117-RELATED"/>
    <property type="match status" value="1"/>
</dbReference>
<reference evidence="3 4" key="1">
    <citation type="submission" date="2015-04" db="EMBL/GenBank/DDBJ databases">
        <title>Draft Genome Sequence of the Novel Agar-Digesting Marine Bacterium Q1.</title>
        <authorList>
            <person name="Li Y."/>
            <person name="Li D."/>
            <person name="Chen G."/>
            <person name="Du Z."/>
        </authorList>
    </citation>
    <scope>NUCLEOTIDE SEQUENCE [LARGE SCALE GENOMIC DNA]</scope>
    <source>
        <strain evidence="3 4">Q1</strain>
    </source>
</reference>
<dbReference type="EMBL" id="LAZL01000035">
    <property type="protein sequence ID" value="KMT63973.1"/>
    <property type="molecule type" value="Genomic_DNA"/>
</dbReference>
<sequence length="346" mass="38476">MYHHNVISLDLAKRVIQISKVSPTGEIFFNKAVSPKKAKEIIANSKPCIVAMEGCGSFHHWGRFSQAYGHIVRGMPPKKVKPFIGKQKTDANDTIGIAVAVRQPNMTFCQVMTIEQQNLQSLQTSRRFLDKSLTQIGNHIYALLYEYGVKLNTGKKSLRLGMEEYISPDNETLPNIVKVLLGVLQIQWLETEKQYKTIDKLLQRQVTQSEPCRRLMKLEGVAEIGAAGLFCSLGNGQGFKNGRQASVYIGATPKQHSSGGKTIMVGIDKKGGDKKLRSVLYLGALSYITSLPDKPKSQKQQWLIDLVKRAGVKRACIALVNKTIRTAWALLRSGQSYQSIPLSMES</sequence>
<dbReference type="InterPro" id="IPR003346">
    <property type="entry name" value="Transposase_20"/>
</dbReference>
<proteinExistence type="predicted"/>
<dbReference type="GO" id="GO:0006313">
    <property type="term" value="P:DNA transposition"/>
    <property type="evidence" value="ECO:0007669"/>
    <property type="project" value="InterPro"/>
</dbReference>